<organism evidence="2 3">
    <name type="scientific">Candidatus Galligastranaerophilus intestinavium</name>
    <dbReference type="NCBI Taxonomy" id="2840836"/>
    <lineage>
        <taxon>Bacteria</taxon>
        <taxon>Candidatus Galligastranaerophilus</taxon>
    </lineage>
</organism>
<dbReference type="EMBL" id="DVJQ01000024">
    <property type="protein sequence ID" value="HIS73934.1"/>
    <property type="molecule type" value="Genomic_DNA"/>
</dbReference>
<evidence type="ECO:0000313" key="2">
    <source>
        <dbReference type="EMBL" id="HIS73934.1"/>
    </source>
</evidence>
<evidence type="ECO:0000256" key="1">
    <source>
        <dbReference type="SAM" id="MobiDB-lite"/>
    </source>
</evidence>
<evidence type="ECO:0000313" key="3">
    <source>
        <dbReference type="Proteomes" id="UP000886865"/>
    </source>
</evidence>
<sequence>MLANLVSVISKSLQSTQSTSAVNTKKSYNPFAQDQNPFLGSSFSSSQSYGKNTPVSGGYFAGYYNGKPNIVGRKLFIEV</sequence>
<feature type="region of interest" description="Disordered" evidence="1">
    <location>
        <begin position="15"/>
        <end position="35"/>
    </location>
</feature>
<dbReference type="Proteomes" id="UP000886865">
    <property type="component" value="Unassembled WGS sequence"/>
</dbReference>
<accession>A0A9D1FI53</accession>
<reference evidence="2" key="2">
    <citation type="journal article" date="2021" name="PeerJ">
        <title>Extensive microbial diversity within the chicken gut microbiome revealed by metagenomics and culture.</title>
        <authorList>
            <person name="Gilroy R."/>
            <person name="Ravi A."/>
            <person name="Getino M."/>
            <person name="Pursley I."/>
            <person name="Horton D.L."/>
            <person name="Alikhan N.F."/>
            <person name="Baker D."/>
            <person name="Gharbi K."/>
            <person name="Hall N."/>
            <person name="Watson M."/>
            <person name="Adriaenssens E.M."/>
            <person name="Foster-Nyarko E."/>
            <person name="Jarju S."/>
            <person name="Secka A."/>
            <person name="Antonio M."/>
            <person name="Oren A."/>
            <person name="Chaudhuri R.R."/>
            <person name="La Ragione R."/>
            <person name="Hildebrand F."/>
            <person name="Pallen M.J."/>
        </authorList>
    </citation>
    <scope>NUCLEOTIDE SEQUENCE</scope>
    <source>
        <strain evidence="2">CHK152-2871</strain>
    </source>
</reference>
<comment type="caution">
    <text evidence="2">The sequence shown here is derived from an EMBL/GenBank/DDBJ whole genome shotgun (WGS) entry which is preliminary data.</text>
</comment>
<gene>
    <name evidence="2" type="ORF">IAA86_02815</name>
</gene>
<dbReference type="AlphaFoldDB" id="A0A9D1FI53"/>
<reference evidence="2" key="1">
    <citation type="submission" date="2020-10" db="EMBL/GenBank/DDBJ databases">
        <authorList>
            <person name="Gilroy R."/>
        </authorList>
    </citation>
    <scope>NUCLEOTIDE SEQUENCE</scope>
    <source>
        <strain evidence="2">CHK152-2871</strain>
    </source>
</reference>
<proteinExistence type="predicted"/>
<protein>
    <submittedName>
        <fullName evidence="2">Uncharacterized protein</fullName>
    </submittedName>
</protein>
<name>A0A9D1FI53_9BACT</name>